<keyword evidence="3" id="KW-1185">Reference proteome</keyword>
<dbReference type="AlphaFoldDB" id="U6L9X0"/>
<evidence type="ECO:0000313" key="2">
    <source>
        <dbReference type="EMBL" id="CDJ45369.1"/>
    </source>
</evidence>
<dbReference type="VEuPathDB" id="ToxoDB:ETH_00023215"/>
<dbReference type="RefSeq" id="XP_013236115.1">
    <property type="nucleotide sequence ID" value="XM_013380661.1"/>
</dbReference>
<organism evidence="2 3">
    <name type="scientific">Eimeria tenella</name>
    <name type="common">Coccidian parasite</name>
    <dbReference type="NCBI Taxonomy" id="5802"/>
    <lineage>
        <taxon>Eukaryota</taxon>
        <taxon>Sar</taxon>
        <taxon>Alveolata</taxon>
        <taxon>Apicomplexa</taxon>
        <taxon>Conoidasida</taxon>
        <taxon>Coccidia</taxon>
        <taxon>Eucoccidiorida</taxon>
        <taxon>Eimeriorina</taxon>
        <taxon>Eimeriidae</taxon>
        <taxon>Eimeria</taxon>
    </lineage>
</organism>
<gene>
    <name evidence="2" type="ORF">ETH_00023215</name>
</gene>
<evidence type="ECO:0000313" key="3">
    <source>
        <dbReference type="Proteomes" id="UP000030747"/>
    </source>
</evidence>
<accession>U6L9X0</accession>
<evidence type="ECO:0000256" key="1">
    <source>
        <dbReference type="SAM" id="MobiDB-lite"/>
    </source>
</evidence>
<feature type="non-terminal residue" evidence="2">
    <location>
        <position position="1"/>
    </location>
</feature>
<feature type="region of interest" description="Disordered" evidence="1">
    <location>
        <begin position="144"/>
        <end position="170"/>
    </location>
</feature>
<dbReference type="Proteomes" id="UP000030747">
    <property type="component" value="Unassembled WGS sequence"/>
</dbReference>
<sequence>LSAAARRRRLLLLQTVFEAYPSGAPRGAPRGGPSGGLRARRANPLWLLPLGAPLRAWMEAAADRGPGWGPPLPHQLSLSQRRLLSSWLGAPCTRLDLSSVFQALQQSGAAANCEEAAALLEGFLLSLDLKPPELDKLDEQLQRAGDWGQGGPLRGPPGGPPGLLGGPFGGPREADCTSAAALLAIPAFIEALTLNGVEAGARVVAPLMAQLNEQARSLAAALDLPSAAEFSQESSSSSSSSSSRGGHLRKLSREQLLQQREEFLMLLNTIERRLLVAVTETLEGSILGGTALHARRLAPEPEGPPPADDEEAAVRTFVEAQMFLRDLFHTMRKTLQLPGAPGGPQRAPLGLAAPAPVDQVGAPIPFPSFSDLMSTPGGPQAASEGGEGAILATPSALAAAAARLYAFFLVNCFGRALPESVKLRISRGLNAPAAASLRITREDYDGSLRAEWALHIHPDIQQLPLLGKPVAAAKGLVRICCSSCGHFDLGAAAFPGLLTQPLQPLVASSVCMHAPKMLSSLMALDTPVCARMENRAECFRMWAGVLEAPEIFSWLSLVFSRELLAL</sequence>
<dbReference type="GeneID" id="25253755"/>
<reference evidence="2" key="2">
    <citation type="submission" date="2013-10" db="EMBL/GenBank/DDBJ databases">
        <authorList>
            <person name="Aslett M."/>
        </authorList>
    </citation>
    <scope>NUCLEOTIDE SEQUENCE [LARGE SCALE GENOMIC DNA]</scope>
    <source>
        <strain evidence="2">Houghton</strain>
    </source>
</reference>
<dbReference type="OrthoDB" id="10678596at2759"/>
<dbReference type="EMBL" id="HG678179">
    <property type="protein sequence ID" value="CDJ45369.1"/>
    <property type="molecule type" value="Genomic_DNA"/>
</dbReference>
<name>U6L9X0_EIMTE</name>
<protein>
    <submittedName>
        <fullName evidence="2">Uncharacterized protein</fullName>
    </submittedName>
</protein>
<reference evidence="2" key="1">
    <citation type="submission" date="2013-10" db="EMBL/GenBank/DDBJ databases">
        <title>Genomic analysis of the causative agents of coccidiosis in chickens.</title>
        <authorList>
            <person name="Reid A.J."/>
            <person name="Blake D."/>
            <person name="Billington K."/>
            <person name="Browne H."/>
            <person name="Dunn M."/>
            <person name="Hung S."/>
            <person name="Kawahara F."/>
            <person name="Miranda-Saavedra D."/>
            <person name="Mourier T."/>
            <person name="Nagra H."/>
            <person name="Otto T.D."/>
            <person name="Rawlings N."/>
            <person name="Sanchez A."/>
            <person name="Sanders M."/>
            <person name="Subramaniam C."/>
            <person name="Tay Y."/>
            <person name="Dear P."/>
            <person name="Doerig C."/>
            <person name="Gruber A."/>
            <person name="Parkinson J."/>
            <person name="Shirley M."/>
            <person name="Wan K.L."/>
            <person name="Berriman M."/>
            <person name="Tomley F."/>
            <person name="Pain A."/>
        </authorList>
    </citation>
    <scope>NUCLEOTIDE SEQUENCE [LARGE SCALE GENOMIC DNA]</scope>
    <source>
        <strain evidence="2">Houghton</strain>
    </source>
</reference>
<proteinExistence type="predicted"/>
<dbReference type="VEuPathDB" id="ToxoDB:ETH2_1012100"/>